<protein>
    <submittedName>
        <fullName evidence="2">Uncharacterized protein</fullName>
    </submittedName>
</protein>
<dbReference type="AlphaFoldDB" id="A0A0K6I9Y7"/>
<dbReference type="EMBL" id="CYHF01000010">
    <property type="protein sequence ID" value="CUA99934.1"/>
    <property type="molecule type" value="Genomic_DNA"/>
</dbReference>
<dbReference type="RefSeq" id="WP_141655799.1">
    <property type="nucleotide sequence ID" value="NZ_CYHF01000010.1"/>
</dbReference>
<feature type="region of interest" description="Disordered" evidence="1">
    <location>
        <begin position="164"/>
        <end position="183"/>
    </location>
</feature>
<sequence length="238" mass="25053">MRLDKVLNYDPTPIARLEHGVSQAVARLLITHSVDRQPNGGWKIDTVIEATAGALNDQDMRNARRRLRSDAAGLREIGIEIDGDRVRRVPQPPNRVPQPPDLCHTRPVPLGISGLFRPEMADSLPEPAIQAHLLPAGHPPLPGLVTAACPAPAGALAFGRQHDGDQASVAGTGTVAGDEENRPRIVAGSIRGRPKAKGGLLTGLIHRSTTSASPTTRKAAQDDSAAFSGHSNTGATHG</sequence>
<evidence type="ECO:0000313" key="2">
    <source>
        <dbReference type="EMBL" id="CUA99934.1"/>
    </source>
</evidence>
<feature type="compositionally biased region" description="Polar residues" evidence="1">
    <location>
        <begin position="229"/>
        <end position="238"/>
    </location>
</feature>
<feature type="region of interest" description="Disordered" evidence="1">
    <location>
        <begin position="87"/>
        <end position="106"/>
    </location>
</feature>
<accession>A0A0K6I9Y7</accession>
<gene>
    <name evidence="2" type="ORF">Ga0061069_110161</name>
</gene>
<feature type="region of interest" description="Disordered" evidence="1">
    <location>
        <begin position="207"/>
        <end position="238"/>
    </location>
</feature>
<evidence type="ECO:0000313" key="3">
    <source>
        <dbReference type="Proteomes" id="UP000183649"/>
    </source>
</evidence>
<dbReference type="OrthoDB" id="9795424at2"/>
<feature type="compositionally biased region" description="Polar residues" evidence="1">
    <location>
        <begin position="207"/>
        <end position="218"/>
    </location>
</feature>
<reference evidence="3" key="1">
    <citation type="submission" date="2015-08" db="EMBL/GenBank/DDBJ databases">
        <authorList>
            <person name="Varghese N."/>
        </authorList>
    </citation>
    <scope>NUCLEOTIDE SEQUENCE [LARGE SCALE GENOMIC DNA]</scope>
    <source>
        <strain evidence="3">DSM 18181</strain>
    </source>
</reference>
<organism evidence="2 3">
    <name type="scientific">Thiomonas bhubaneswarensis</name>
    <dbReference type="NCBI Taxonomy" id="339866"/>
    <lineage>
        <taxon>Bacteria</taxon>
        <taxon>Pseudomonadati</taxon>
        <taxon>Pseudomonadota</taxon>
        <taxon>Betaproteobacteria</taxon>
        <taxon>Burkholderiales</taxon>
        <taxon>Thiomonas</taxon>
    </lineage>
</organism>
<proteinExistence type="predicted"/>
<keyword evidence="3" id="KW-1185">Reference proteome</keyword>
<name>A0A0K6I9Y7_9BURK</name>
<dbReference type="Proteomes" id="UP000183649">
    <property type="component" value="Unassembled WGS sequence"/>
</dbReference>
<feature type="compositionally biased region" description="Pro residues" evidence="1">
    <location>
        <begin position="90"/>
        <end position="100"/>
    </location>
</feature>
<evidence type="ECO:0000256" key="1">
    <source>
        <dbReference type="SAM" id="MobiDB-lite"/>
    </source>
</evidence>